<evidence type="ECO:0000259" key="2">
    <source>
        <dbReference type="Pfam" id="PF25302"/>
    </source>
</evidence>
<gene>
    <name evidence="3" type="ORF">SAMN05661096_04144</name>
</gene>
<dbReference type="Pfam" id="PF25302">
    <property type="entry name" value="NADase_transloc"/>
    <property type="match status" value="1"/>
</dbReference>
<feature type="transmembrane region" description="Helical" evidence="1">
    <location>
        <begin position="20"/>
        <end position="40"/>
    </location>
</feature>
<organism evidence="3 4">
    <name type="scientific">Marivirga sericea</name>
    <dbReference type="NCBI Taxonomy" id="1028"/>
    <lineage>
        <taxon>Bacteria</taxon>
        <taxon>Pseudomonadati</taxon>
        <taxon>Bacteroidota</taxon>
        <taxon>Cytophagia</taxon>
        <taxon>Cytophagales</taxon>
        <taxon>Marivirgaceae</taxon>
        <taxon>Marivirga</taxon>
    </lineage>
</organism>
<protein>
    <recommendedName>
        <fullName evidence="2">NAD glycohydrolase translocation F5/8 type C domain-containing protein</fullName>
    </recommendedName>
</protein>
<name>A0A1X7LKV1_9BACT</name>
<dbReference type="Gene3D" id="2.60.40.3680">
    <property type="match status" value="1"/>
</dbReference>
<dbReference type="NCBIfam" id="NF047619">
    <property type="entry name" value="NADase_discoid"/>
    <property type="match status" value="1"/>
</dbReference>
<evidence type="ECO:0000256" key="1">
    <source>
        <dbReference type="SAM" id="Phobius"/>
    </source>
</evidence>
<dbReference type="AlphaFoldDB" id="A0A1X7LKV1"/>
<proteinExistence type="predicted"/>
<reference evidence="4" key="1">
    <citation type="submission" date="2017-04" db="EMBL/GenBank/DDBJ databases">
        <authorList>
            <person name="Varghese N."/>
            <person name="Submissions S."/>
        </authorList>
    </citation>
    <scope>NUCLEOTIDE SEQUENCE [LARGE SCALE GENOMIC DNA]</scope>
    <source>
        <strain evidence="4">DSM 4125</strain>
    </source>
</reference>
<keyword evidence="1" id="KW-1133">Transmembrane helix</keyword>
<accession>A0A1X7LKV1</accession>
<dbReference type="Proteomes" id="UP000193804">
    <property type="component" value="Unassembled WGS sequence"/>
</dbReference>
<feature type="domain" description="NAD glycohydrolase translocation F5/8 type C" evidence="2">
    <location>
        <begin position="354"/>
        <end position="441"/>
    </location>
</feature>
<dbReference type="InterPro" id="IPR057561">
    <property type="entry name" value="NADase_transloc"/>
</dbReference>
<sequence>MLRFPIKTIDSLTLYSIDQYMKQIFILIFTFISLSTYANFGGYYRYSSEGGGTILNSSNSQLIELIKERINIELDQRVNFNAEFFLNNTSSELQEITLAFPQFSHWEIPYESGQGYVPGDYYPLNETFSINGEKIKFDNELYSEMLKEYNKVHLVSRANFKNTLTNYAGMHEAESPPTMPFIIWKLKTIQFKPGETKKVSISFVRPWFYEDEMWSFGTSTNGERNFKYIFETANTWKNSKIKDFQMSIKFPEDSWENLNLNKPFFNRVSKNEVKVSLQDWTPTNEDNLNIVWKSNYKIKAKDDINCAESLYYDDYSWRFGFDGTKMTSWCLRPSNLICDNLYLEVNSKSEKQKICSSLYIISGFAKSEGLAVQNAKPKNMTLTYYDTAGKIHTQDIELANSTKAQKFVFKKAVDLSKEFKINILDFYPGTKYQDICLSELWLE</sequence>
<evidence type="ECO:0000313" key="4">
    <source>
        <dbReference type="Proteomes" id="UP000193804"/>
    </source>
</evidence>
<dbReference type="EMBL" id="FXAW01000026">
    <property type="protein sequence ID" value="SMG54518.1"/>
    <property type="molecule type" value="Genomic_DNA"/>
</dbReference>
<keyword evidence="4" id="KW-1185">Reference proteome</keyword>
<keyword evidence="1" id="KW-0812">Transmembrane</keyword>
<evidence type="ECO:0000313" key="3">
    <source>
        <dbReference type="EMBL" id="SMG54518.1"/>
    </source>
</evidence>
<keyword evidence="1" id="KW-0472">Membrane</keyword>